<comment type="caution">
    <text evidence="2">The sequence shown here is derived from an EMBL/GenBank/DDBJ whole genome shotgun (WGS) entry which is preliminary data.</text>
</comment>
<proteinExistence type="predicted"/>
<evidence type="ECO:0000313" key="3">
    <source>
        <dbReference type="Proteomes" id="UP001396334"/>
    </source>
</evidence>
<organism evidence="2 3">
    <name type="scientific">Hibiscus sabdariffa</name>
    <name type="common">roselle</name>
    <dbReference type="NCBI Taxonomy" id="183260"/>
    <lineage>
        <taxon>Eukaryota</taxon>
        <taxon>Viridiplantae</taxon>
        <taxon>Streptophyta</taxon>
        <taxon>Embryophyta</taxon>
        <taxon>Tracheophyta</taxon>
        <taxon>Spermatophyta</taxon>
        <taxon>Magnoliopsida</taxon>
        <taxon>eudicotyledons</taxon>
        <taxon>Gunneridae</taxon>
        <taxon>Pentapetalae</taxon>
        <taxon>rosids</taxon>
        <taxon>malvids</taxon>
        <taxon>Malvales</taxon>
        <taxon>Malvaceae</taxon>
        <taxon>Malvoideae</taxon>
        <taxon>Hibiscus</taxon>
    </lineage>
</organism>
<keyword evidence="3" id="KW-1185">Reference proteome</keyword>
<dbReference type="Proteomes" id="UP001396334">
    <property type="component" value="Unassembled WGS sequence"/>
</dbReference>
<name>A0ABR2N779_9ROSI</name>
<evidence type="ECO:0000313" key="2">
    <source>
        <dbReference type="EMBL" id="KAK8971957.1"/>
    </source>
</evidence>
<sequence length="160" mass="17895">MENIITKGNKNVEECYQAYVVEKVNRYEQTASEHWRMNMEDGHLDLPDLLANVTYCLLHCGLFMMVSCMHEHLDSRQVELDSNCLEAVNILNAKSMVMKDSALVGCYGEKVVDGLAQLHFSTHGEEAESPQMTVSACRLSHRDSDGSGAGRERQPGLFPS</sequence>
<evidence type="ECO:0000256" key="1">
    <source>
        <dbReference type="SAM" id="MobiDB-lite"/>
    </source>
</evidence>
<reference evidence="2 3" key="1">
    <citation type="journal article" date="2024" name="G3 (Bethesda)">
        <title>Genome assembly of Hibiscus sabdariffa L. provides insights into metabolisms of medicinal natural products.</title>
        <authorList>
            <person name="Kim T."/>
        </authorList>
    </citation>
    <scope>NUCLEOTIDE SEQUENCE [LARGE SCALE GENOMIC DNA]</scope>
    <source>
        <strain evidence="2">TK-2024</strain>
        <tissue evidence="2">Old leaves</tissue>
    </source>
</reference>
<accession>A0ABR2N779</accession>
<protein>
    <submittedName>
        <fullName evidence="2">Uncharacterized protein</fullName>
    </submittedName>
</protein>
<feature type="region of interest" description="Disordered" evidence="1">
    <location>
        <begin position="140"/>
        <end position="160"/>
    </location>
</feature>
<gene>
    <name evidence="2" type="ORF">V6N11_030775</name>
</gene>
<dbReference type="EMBL" id="JBBPBN010000234">
    <property type="protein sequence ID" value="KAK8971957.1"/>
    <property type="molecule type" value="Genomic_DNA"/>
</dbReference>
<feature type="compositionally biased region" description="Basic and acidic residues" evidence="1">
    <location>
        <begin position="140"/>
        <end position="154"/>
    </location>
</feature>